<organism evidence="3 4">
    <name type="scientific">Candidatus Aphodomorpha intestinavium</name>
    <dbReference type="NCBI Taxonomy" id="2840672"/>
    <lineage>
        <taxon>Bacteria</taxon>
        <taxon>Bacillati</taxon>
        <taxon>Bacillota</taxon>
        <taxon>Clostridia</taxon>
        <taxon>Eubacteriales</taxon>
        <taxon>Candidatus Aphodomorpha</taxon>
    </lineage>
</organism>
<accession>A0A9D1STH2</accession>
<gene>
    <name evidence="3" type="ORF">IAD24_06200</name>
</gene>
<comment type="caution">
    <text evidence="3">The sequence shown here is derived from an EMBL/GenBank/DDBJ whole genome shotgun (WGS) entry which is preliminary data.</text>
</comment>
<dbReference type="EMBL" id="DVNZ01000196">
    <property type="protein sequence ID" value="HIU94735.1"/>
    <property type="molecule type" value="Genomic_DNA"/>
</dbReference>
<reference evidence="3" key="1">
    <citation type="submission" date="2020-10" db="EMBL/GenBank/DDBJ databases">
        <authorList>
            <person name="Gilroy R."/>
        </authorList>
    </citation>
    <scope>NUCLEOTIDE SEQUENCE</scope>
    <source>
        <strain evidence="3">ChiGjej2B2-16831</strain>
    </source>
</reference>
<protein>
    <submittedName>
        <fullName evidence="3">FeoB-associated Cys-rich membrane protein</fullName>
    </submittedName>
</protein>
<proteinExistence type="predicted"/>
<evidence type="ECO:0000313" key="3">
    <source>
        <dbReference type="EMBL" id="HIU94735.1"/>
    </source>
</evidence>
<dbReference type="Pfam" id="PF12669">
    <property type="entry name" value="FeoB_associated"/>
    <property type="match status" value="1"/>
</dbReference>
<name>A0A9D1STH2_9FIRM</name>
<dbReference type="Proteomes" id="UP000824128">
    <property type="component" value="Unassembled WGS sequence"/>
</dbReference>
<keyword evidence="2" id="KW-0472">Membrane</keyword>
<feature type="transmembrane region" description="Helical" evidence="2">
    <location>
        <begin position="12"/>
        <end position="30"/>
    </location>
</feature>
<sequence>MWTWLLENLATILISAVLLAVIAAIIVHLARNRRAGKTSCGCGCSSCPMEGKCHPKSR</sequence>
<keyword evidence="2" id="KW-1133">Transmembrane helix</keyword>
<keyword evidence="2" id="KW-0812">Transmembrane</keyword>
<evidence type="ECO:0000256" key="2">
    <source>
        <dbReference type="SAM" id="Phobius"/>
    </source>
</evidence>
<feature type="region of interest" description="Disordered" evidence="1">
    <location>
        <begin position="36"/>
        <end position="58"/>
    </location>
</feature>
<dbReference type="AlphaFoldDB" id="A0A9D1STH2"/>
<evidence type="ECO:0000256" key="1">
    <source>
        <dbReference type="SAM" id="MobiDB-lite"/>
    </source>
</evidence>
<evidence type="ECO:0000313" key="4">
    <source>
        <dbReference type="Proteomes" id="UP000824128"/>
    </source>
</evidence>
<reference evidence="3" key="2">
    <citation type="journal article" date="2021" name="PeerJ">
        <title>Extensive microbial diversity within the chicken gut microbiome revealed by metagenomics and culture.</title>
        <authorList>
            <person name="Gilroy R."/>
            <person name="Ravi A."/>
            <person name="Getino M."/>
            <person name="Pursley I."/>
            <person name="Horton D.L."/>
            <person name="Alikhan N.F."/>
            <person name="Baker D."/>
            <person name="Gharbi K."/>
            <person name="Hall N."/>
            <person name="Watson M."/>
            <person name="Adriaenssens E.M."/>
            <person name="Foster-Nyarko E."/>
            <person name="Jarju S."/>
            <person name="Secka A."/>
            <person name="Antonio M."/>
            <person name="Oren A."/>
            <person name="Chaudhuri R.R."/>
            <person name="La Ragione R."/>
            <person name="Hildebrand F."/>
            <person name="Pallen M.J."/>
        </authorList>
    </citation>
    <scope>NUCLEOTIDE SEQUENCE</scope>
    <source>
        <strain evidence="3">ChiGjej2B2-16831</strain>
    </source>
</reference>